<comment type="caution">
    <text evidence="1">The sequence shown here is derived from an EMBL/GenBank/DDBJ whole genome shotgun (WGS) entry which is preliminary data.</text>
</comment>
<accession>A0ACC1NAK5</accession>
<dbReference type="EMBL" id="JANJQO010000622">
    <property type="protein sequence ID" value="KAJ2976094.1"/>
    <property type="molecule type" value="Genomic_DNA"/>
</dbReference>
<name>A0ACC1NAK5_9HYPO</name>
<dbReference type="Proteomes" id="UP001143910">
    <property type="component" value="Unassembled WGS sequence"/>
</dbReference>
<keyword evidence="2" id="KW-1185">Reference proteome</keyword>
<gene>
    <name evidence="1" type="ORF">NQ176_g5145</name>
</gene>
<evidence type="ECO:0000313" key="1">
    <source>
        <dbReference type="EMBL" id="KAJ2976094.1"/>
    </source>
</evidence>
<proteinExistence type="predicted"/>
<sequence length="553" mass="60799">MGGIAKILRTIVRNDAMKQDPEQIYNLRVFTLVWAACFGGMLFGWDTGAIGGVLQMPSCQERFGFGSSNKAHNIAKLRADMQQNIVSTLQAGCFLACFFTGWLADKFGRRKALMGAGIVTTIGVVFQAASAARGTIAVMYVGRFIAGLGCGAASALTPTYVSECAPRAFRGGLTTFYQLFNVFGIMVAFWINYGSLLHVHGPAQYIMPLALQCLPAVLMVISMFFCPESPRWLAKEDDWEQANSVLSKLRGLPADHSYVQNEIQEMADQLEVERRLVGGSSIKALLREMFTIAGNRKRALISIWLMIFQQMTGVNAINYYAPQIFGNLGMSATTSSLFATGIYGVVKMVSSCIFLFFIADTIGRRRSLIVTGAAQGVVLYIVGIYGRVQPPIKGHPVSPFGYVAITCIYLWAAFFQFGWGPACWILVSEIPTARLRALNVGIAAATQWLFNFVAARTVLTMQNTMGKAGYGMFFMFGSFCFIMAVFVFFFVPETKGLSLEKMDELFGVTEAYHRKFDADSETGVPATNVNTVHEVHAVDNKESPKHETKEDKA</sequence>
<evidence type="ECO:0000313" key="2">
    <source>
        <dbReference type="Proteomes" id="UP001143910"/>
    </source>
</evidence>
<protein>
    <submittedName>
        <fullName evidence="1">Uncharacterized protein</fullName>
    </submittedName>
</protein>
<reference evidence="1" key="1">
    <citation type="submission" date="2022-08" db="EMBL/GenBank/DDBJ databases">
        <title>Genome Sequence of Lecanicillium fungicola.</title>
        <authorList>
            <person name="Buettner E."/>
        </authorList>
    </citation>
    <scope>NUCLEOTIDE SEQUENCE</scope>
    <source>
        <strain evidence="1">Babe33</strain>
    </source>
</reference>
<organism evidence="1 2">
    <name type="scientific">Zarea fungicola</name>
    <dbReference type="NCBI Taxonomy" id="93591"/>
    <lineage>
        <taxon>Eukaryota</taxon>
        <taxon>Fungi</taxon>
        <taxon>Dikarya</taxon>
        <taxon>Ascomycota</taxon>
        <taxon>Pezizomycotina</taxon>
        <taxon>Sordariomycetes</taxon>
        <taxon>Hypocreomycetidae</taxon>
        <taxon>Hypocreales</taxon>
        <taxon>Cordycipitaceae</taxon>
        <taxon>Zarea</taxon>
    </lineage>
</organism>